<dbReference type="SUPFAM" id="SSF52467">
    <property type="entry name" value="DHS-like NAD/FAD-binding domain"/>
    <property type="match status" value="1"/>
</dbReference>
<protein>
    <submittedName>
        <fullName evidence="5">NAD-dependent protein deacetylase of SIR2 family</fullName>
    </submittedName>
</protein>
<keyword evidence="3" id="KW-0862">Zinc</keyword>
<dbReference type="InterPro" id="IPR029035">
    <property type="entry name" value="DHS-like_NAD/FAD-binding_dom"/>
</dbReference>
<keyword evidence="6" id="KW-1185">Reference proteome</keyword>
<dbReference type="AlphaFoldDB" id="A0A124G8E7"/>
<proteinExistence type="predicted"/>
<dbReference type="OrthoDB" id="3192862at2"/>
<accession>A0A124G8E7</accession>
<evidence type="ECO:0000256" key="1">
    <source>
        <dbReference type="ARBA" id="ARBA00022679"/>
    </source>
</evidence>
<evidence type="ECO:0000256" key="3">
    <source>
        <dbReference type="PROSITE-ProRule" id="PRU00236"/>
    </source>
</evidence>
<feature type="domain" description="Deacetylase sirtuin-type" evidence="4">
    <location>
        <begin position="1"/>
        <end position="283"/>
    </location>
</feature>
<organism evidence="5 6">
    <name type="scientific">Actinoplanes awajinensis subsp. mycoplanecinus</name>
    <dbReference type="NCBI Taxonomy" id="135947"/>
    <lineage>
        <taxon>Bacteria</taxon>
        <taxon>Bacillati</taxon>
        <taxon>Actinomycetota</taxon>
        <taxon>Actinomycetes</taxon>
        <taxon>Micromonosporales</taxon>
        <taxon>Micromonosporaceae</taxon>
        <taxon>Actinoplanes</taxon>
    </lineage>
</organism>
<comment type="caution">
    <text evidence="5">The sequence shown here is derived from an EMBL/GenBank/DDBJ whole genome shotgun (WGS) entry which is preliminary data.</text>
</comment>
<dbReference type="EMBL" id="LLZH01000311">
    <property type="protein sequence ID" value="KUL25675.1"/>
    <property type="molecule type" value="Genomic_DNA"/>
</dbReference>
<dbReference type="InterPro" id="IPR026591">
    <property type="entry name" value="Sirtuin_cat_small_dom_sf"/>
</dbReference>
<dbReference type="InterPro" id="IPR026590">
    <property type="entry name" value="Ssirtuin_cat_dom"/>
</dbReference>
<keyword evidence="3" id="KW-0479">Metal-binding</keyword>
<dbReference type="PROSITE" id="PS50305">
    <property type="entry name" value="SIRTUIN"/>
    <property type="match status" value="1"/>
</dbReference>
<dbReference type="RefSeq" id="WP_067703138.1">
    <property type="nucleotide sequence ID" value="NZ_LLZH01000311.1"/>
</dbReference>
<keyword evidence="1" id="KW-0808">Transferase</keyword>
<dbReference type="GO" id="GO:0016740">
    <property type="term" value="F:transferase activity"/>
    <property type="evidence" value="ECO:0007669"/>
    <property type="project" value="UniProtKB-KW"/>
</dbReference>
<comment type="caution">
    <text evidence="3">Lacks conserved residue(s) required for the propagation of feature annotation.</text>
</comment>
<feature type="binding site" evidence="3">
    <location>
        <position position="135"/>
    </location>
    <ligand>
        <name>Zn(2+)</name>
        <dbReference type="ChEBI" id="CHEBI:29105"/>
    </ligand>
</feature>
<feature type="binding site" evidence="3">
    <location>
        <position position="173"/>
    </location>
    <ligand>
        <name>Zn(2+)</name>
        <dbReference type="ChEBI" id="CHEBI:29105"/>
    </ligand>
</feature>
<evidence type="ECO:0000259" key="4">
    <source>
        <dbReference type="PROSITE" id="PS50305"/>
    </source>
</evidence>
<evidence type="ECO:0000313" key="5">
    <source>
        <dbReference type="EMBL" id="KUL25675.1"/>
    </source>
</evidence>
<keyword evidence="2" id="KW-0520">NAD</keyword>
<dbReference type="GO" id="GO:0046872">
    <property type="term" value="F:metal ion binding"/>
    <property type="evidence" value="ECO:0007669"/>
    <property type="project" value="UniProtKB-KW"/>
</dbReference>
<sequence length="283" mass="30906">MSETAVDLVRRWLAEADRIVIGAGAGLSAAAGYDYTDTRRFAELFPALHRRGLRARYQLIGARLPAPLMWGYWATHVADIRFGAGGHPVYERLRAVVGDRDHFVLSSNVDGLFTRNGFEPGRVFTPQGDYARYQCEIPCTRETWDSRPIVEAALAAYDPATGEVTDPAAIPACPRCGGEVFLNVRKGPEYLVDPYLATGRRMREWLAGPASGERLVVLDIGTGFNTPGVVRLPMERLAQAHPGARLIRINRDHPEVPAQLGDRAIGLAVGAETVFAGDQNARG</sequence>
<evidence type="ECO:0000313" key="6">
    <source>
        <dbReference type="Proteomes" id="UP000053244"/>
    </source>
</evidence>
<dbReference type="Proteomes" id="UP000053244">
    <property type="component" value="Unassembled WGS sequence"/>
</dbReference>
<dbReference type="Gene3D" id="3.40.50.1220">
    <property type="entry name" value="TPP-binding domain"/>
    <property type="match status" value="1"/>
</dbReference>
<reference evidence="5 6" key="1">
    <citation type="submission" date="2015-10" db="EMBL/GenBank/DDBJ databases">
        <authorList>
            <person name="Gilbert D.G."/>
        </authorList>
    </citation>
    <scope>NUCLEOTIDE SEQUENCE [LARGE SCALE GENOMIC DNA]</scope>
    <source>
        <strain evidence="5 6">NRRL B-16712</strain>
    </source>
</reference>
<dbReference type="Gene3D" id="3.30.1600.10">
    <property type="entry name" value="SIR2/SIRT2 'Small Domain"/>
    <property type="match status" value="1"/>
</dbReference>
<evidence type="ECO:0000256" key="2">
    <source>
        <dbReference type="ARBA" id="ARBA00023027"/>
    </source>
</evidence>
<name>A0A124G8E7_9ACTN</name>
<gene>
    <name evidence="5" type="ORF">ADL15_40015</name>
</gene>
<feature type="binding site" evidence="3">
    <location>
        <position position="139"/>
    </location>
    <ligand>
        <name>Zn(2+)</name>
        <dbReference type="ChEBI" id="CHEBI:29105"/>
    </ligand>
</feature>
<feature type="binding site" evidence="3">
    <location>
        <position position="176"/>
    </location>
    <ligand>
        <name>Zn(2+)</name>
        <dbReference type="ChEBI" id="CHEBI:29105"/>
    </ligand>
</feature>